<accession>A0A060CTZ4</accession>
<reference evidence="1" key="1">
    <citation type="journal article" date="2014" name="BMC Genomics">
        <title>A comprehensive analysis of Helicobacter pylori plasticity zones reveals that they are integrating conjugative elements with intermediate integration specificity.</title>
        <authorList>
            <person name="Fischer W."/>
            <person name="Breithaupt U."/>
            <person name="Kern B."/>
            <person name="Smith S.I."/>
            <person name="Spicher C."/>
            <person name="Haas R."/>
        </authorList>
    </citation>
    <scope>NUCLEOTIDE SEQUENCE</scope>
    <source>
        <strain evidence="1">P1</strain>
    </source>
</reference>
<gene>
    <name evidence="1" type="primary">virB7</name>
    <name evidence="1" type="ORF">P1_ICEHptfs4b_25</name>
</gene>
<proteinExistence type="predicted"/>
<dbReference type="EMBL" id="KF861856">
    <property type="protein sequence ID" value="AIA98777.1"/>
    <property type="molecule type" value="Genomic_DNA"/>
</dbReference>
<organism evidence="1">
    <name type="scientific">Helicobacter pylori</name>
    <name type="common">Campylobacter pylori</name>
    <dbReference type="NCBI Taxonomy" id="210"/>
    <lineage>
        <taxon>Bacteria</taxon>
        <taxon>Pseudomonadati</taxon>
        <taxon>Campylobacterota</taxon>
        <taxon>Epsilonproteobacteria</taxon>
        <taxon>Campylobacterales</taxon>
        <taxon>Helicobacteraceae</taxon>
        <taxon>Helicobacter</taxon>
    </lineage>
</organism>
<name>A0A060CTZ4_HELPX</name>
<dbReference type="PROSITE" id="PS51257">
    <property type="entry name" value="PROKAR_LIPOPROTEIN"/>
    <property type="match status" value="1"/>
</dbReference>
<evidence type="ECO:0000313" key="1">
    <source>
        <dbReference type="EMBL" id="AIA98777.1"/>
    </source>
</evidence>
<dbReference type="AlphaFoldDB" id="A0A060CTZ4"/>
<protein>
    <submittedName>
        <fullName evidence="1">VirB7 type IV secretion protein</fullName>
    </submittedName>
</protein>
<sequence length="43" mass="4859">MMVLKLVSICYAVIILMGCSNKQYEMYKSPCANLENPQKGFKA</sequence>